<reference evidence="2 3" key="1">
    <citation type="submission" date="2023-07" db="EMBL/GenBank/DDBJ databases">
        <title>Sequencing the genomes of 1000 actinobacteria strains.</title>
        <authorList>
            <person name="Klenk H.-P."/>
        </authorList>
    </citation>
    <scope>NUCLEOTIDE SEQUENCE [LARGE SCALE GENOMIC DNA]</scope>
    <source>
        <strain evidence="2 3">DSM 44508</strain>
    </source>
</reference>
<evidence type="ECO:0000256" key="1">
    <source>
        <dbReference type="SAM" id="Phobius"/>
    </source>
</evidence>
<evidence type="ECO:0000313" key="2">
    <source>
        <dbReference type="EMBL" id="MDR7354573.1"/>
    </source>
</evidence>
<organism evidence="2 3">
    <name type="scientific">Corynebacterium felinum</name>
    <dbReference type="NCBI Taxonomy" id="131318"/>
    <lineage>
        <taxon>Bacteria</taxon>
        <taxon>Bacillati</taxon>
        <taxon>Actinomycetota</taxon>
        <taxon>Actinomycetes</taxon>
        <taxon>Mycobacteriales</taxon>
        <taxon>Corynebacteriaceae</taxon>
        <taxon>Corynebacterium</taxon>
    </lineage>
</organism>
<keyword evidence="1" id="KW-0472">Membrane</keyword>
<evidence type="ECO:0000313" key="3">
    <source>
        <dbReference type="Proteomes" id="UP001183619"/>
    </source>
</evidence>
<keyword evidence="1" id="KW-0812">Transmembrane</keyword>
<proteinExistence type="predicted"/>
<feature type="transmembrane region" description="Helical" evidence="1">
    <location>
        <begin position="30"/>
        <end position="50"/>
    </location>
</feature>
<dbReference type="EMBL" id="JAVDYF010000001">
    <property type="protein sequence ID" value="MDR7354573.1"/>
    <property type="molecule type" value="Genomic_DNA"/>
</dbReference>
<keyword evidence="3" id="KW-1185">Reference proteome</keyword>
<feature type="transmembrane region" description="Helical" evidence="1">
    <location>
        <begin position="62"/>
        <end position="79"/>
    </location>
</feature>
<gene>
    <name evidence="2" type="ORF">J2S37_001111</name>
</gene>
<protein>
    <submittedName>
        <fullName evidence="2">Uncharacterized membrane protein YcaP (DUF421 family)</fullName>
    </submittedName>
</protein>
<sequence length="85" mass="9354">MLSWLGMKNTDQPPRATDFFAGRSSRLKTLTLLSALILFFLITTILSALIPAPSMADELVRIFPALIGMLTAALFVMVVERATQK</sequence>
<dbReference type="Proteomes" id="UP001183619">
    <property type="component" value="Unassembled WGS sequence"/>
</dbReference>
<dbReference type="RefSeq" id="WP_277103625.1">
    <property type="nucleotide sequence ID" value="NZ_BAAAJS010000066.1"/>
</dbReference>
<keyword evidence="1" id="KW-1133">Transmembrane helix</keyword>
<comment type="caution">
    <text evidence="2">The sequence shown here is derived from an EMBL/GenBank/DDBJ whole genome shotgun (WGS) entry which is preliminary data.</text>
</comment>
<accession>A0ABU2B7I8</accession>
<name>A0ABU2B7I8_9CORY</name>